<dbReference type="PANTHER" id="PTHR43107">
    <property type="entry name" value="LONG-CHAIN FATTY ACID TRANSPORT PROTEIN"/>
    <property type="match status" value="1"/>
</dbReference>
<comment type="caution">
    <text evidence="8">The sequence shown here is derived from an EMBL/GenBank/DDBJ whole genome shotgun (WGS) entry which is preliminary data.</text>
</comment>
<dbReference type="Proteomes" id="UP001142292">
    <property type="component" value="Unassembled WGS sequence"/>
</dbReference>
<reference evidence="8" key="2">
    <citation type="submission" date="2023-01" db="EMBL/GenBank/DDBJ databases">
        <authorList>
            <person name="Sun Q."/>
            <person name="Evtushenko L."/>
        </authorList>
    </citation>
    <scope>NUCLEOTIDE SEQUENCE</scope>
    <source>
        <strain evidence="8">VKM Ac-1246</strain>
    </source>
</reference>
<keyword evidence="2 8" id="KW-0436">Ligase</keyword>
<evidence type="ECO:0000256" key="1">
    <source>
        <dbReference type="ARBA" id="ARBA00006432"/>
    </source>
</evidence>
<feature type="region of interest" description="Disordered" evidence="5">
    <location>
        <begin position="514"/>
        <end position="537"/>
    </location>
</feature>
<name>A0ABQ5SY65_9ACTN</name>
<protein>
    <submittedName>
        <fullName evidence="8">ATP-dependent acyl-CoA ligase</fullName>
    </submittedName>
</protein>
<keyword evidence="4" id="KW-0067">ATP-binding</keyword>
<feature type="domain" description="AMP-binding enzyme C-terminal" evidence="7">
    <location>
        <begin position="431"/>
        <end position="506"/>
    </location>
</feature>
<dbReference type="InterPro" id="IPR045851">
    <property type="entry name" value="AMP-bd_C_sf"/>
</dbReference>
<evidence type="ECO:0000313" key="9">
    <source>
        <dbReference type="Proteomes" id="UP001142292"/>
    </source>
</evidence>
<dbReference type="EMBL" id="BSEL01000005">
    <property type="protein sequence ID" value="GLJ69115.1"/>
    <property type="molecule type" value="Genomic_DNA"/>
</dbReference>
<dbReference type="InterPro" id="IPR025110">
    <property type="entry name" value="AMP-bd_C"/>
</dbReference>
<keyword evidence="3" id="KW-0547">Nucleotide-binding</keyword>
<evidence type="ECO:0000259" key="7">
    <source>
        <dbReference type="Pfam" id="PF13193"/>
    </source>
</evidence>
<reference evidence="8" key="1">
    <citation type="journal article" date="2014" name="Int. J. Syst. Evol. Microbiol.">
        <title>Complete genome of a new Firmicutes species belonging to the dominant human colonic microbiota ('Ruminococcus bicirculans') reveals two chromosomes and a selective capacity to utilize plant glucans.</title>
        <authorList>
            <consortium name="NISC Comparative Sequencing Program"/>
            <person name="Wegmann U."/>
            <person name="Louis P."/>
            <person name="Goesmann A."/>
            <person name="Henrissat B."/>
            <person name="Duncan S.H."/>
            <person name="Flint H.J."/>
        </authorList>
    </citation>
    <scope>NUCLEOTIDE SEQUENCE</scope>
    <source>
        <strain evidence="8">VKM Ac-1246</strain>
    </source>
</reference>
<dbReference type="InterPro" id="IPR042099">
    <property type="entry name" value="ANL_N_sf"/>
</dbReference>
<comment type="similarity">
    <text evidence="1">Belongs to the ATP-dependent AMP-binding enzyme family.</text>
</comment>
<dbReference type="Gene3D" id="3.30.300.30">
    <property type="match status" value="1"/>
</dbReference>
<evidence type="ECO:0000256" key="5">
    <source>
        <dbReference type="SAM" id="MobiDB-lite"/>
    </source>
</evidence>
<evidence type="ECO:0000259" key="6">
    <source>
        <dbReference type="Pfam" id="PF00501"/>
    </source>
</evidence>
<organism evidence="8 9">
    <name type="scientific">Nocardioides luteus</name>
    <dbReference type="NCBI Taxonomy" id="1844"/>
    <lineage>
        <taxon>Bacteria</taxon>
        <taxon>Bacillati</taxon>
        <taxon>Actinomycetota</taxon>
        <taxon>Actinomycetes</taxon>
        <taxon>Propionibacteriales</taxon>
        <taxon>Nocardioidaceae</taxon>
        <taxon>Nocardioides</taxon>
    </lineage>
</organism>
<proteinExistence type="inferred from homology"/>
<evidence type="ECO:0000256" key="2">
    <source>
        <dbReference type="ARBA" id="ARBA00022598"/>
    </source>
</evidence>
<evidence type="ECO:0000256" key="3">
    <source>
        <dbReference type="ARBA" id="ARBA00022741"/>
    </source>
</evidence>
<evidence type="ECO:0000256" key="4">
    <source>
        <dbReference type="ARBA" id="ARBA00022840"/>
    </source>
</evidence>
<dbReference type="Gene3D" id="3.40.50.12780">
    <property type="entry name" value="N-terminal domain of ligase-like"/>
    <property type="match status" value="1"/>
</dbReference>
<evidence type="ECO:0000313" key="8">
    <source>
        <dbReference type="EMBL" id="GLJ69115.1"/>
    </source>
</evidence>
<dbReference type="SUPFAM" id="SSF56801">
    <property type="entry name" value="Acetyl-CoA synthetase-like"/>
    <property type="match status" value="1"/>
</dbReference>
<keyword evidence="9" id="KW-1185">Reference proteome</keyword>
<dbReference type="PROSITE" id="PS00455">
    <property type="entry name" value="AMP_BINDING"/>
    <property type="match status" value="1"/>
</dbReference>
<dbReference type="RefSeq" id="WP_189117588.1">
    <property type="nucleotide sequence ID" value="NZ_BMRK01000003.1"/>
</dbReference>
<dbReference type="Pfam" id="PF13193">
    <property type="entry name" value="AMP-binding_C"/>
    <property type="match status" value="1"/>
</dbReference>
<dbReference type="Pfam" id="PF00501">
    <property type="entry name" value="AMP-binding"/>
    <property type="match status" value="1"/>
</dbReference>
<dbReference type="PANTHER" id="PTHR43107:SF15">
    <property type="entry name" value="FATTY ACID TRANSPORT PROTEIN 3, ISOFORM A"/>
    <property type="match status" value="1"/>
</dbReference>
<accession>A0ABQ5SY65</accession>
<sequence length="537" mass="59050">MSGRELDGMGGGTIGGLLARRAAAIPDKTAVITPHAELTYGELDSIATRIASGFQGLGLTKGDAVAIFLRNRIEWVTSWLGTARGGFVCVPVNTAYKASFLLHALSLTKARVIVTESLLLPAVVAELAELPQLEWVVLVDEAAETADAMKVISYGELLDRGDPDARLPEVAHTDITGIALTSGTTGKSKGVVMPHYQAVVAARENVESMGTTSRDRLYTCLPMFHGAAQLNMCLHNFYAGATIVLAEKFSASRFWDEMRSYDITMFNALGSMLPMLLAQPPSERDRDHRVRRIFAAPAPPDVLMPFEDRFDIHVVEGYGLTEIKNVTYNPIETRKIGSIGKPSNTTELQIQGPTGEQLPVGEVGEIVYRPKVPNVMFTHYVDDVEATLATMRNMWWRTGDLGYVDADGFYYFVDRQKDALRRRGENISSYEVESVLMSFPGVLEAAAVGTPSDLGEDEVLAVIETDDADGFDVEGLFHHCDQRLPHFMVPRYYRVLSTLPRTPTGKIQKGVLRTEGREGPGRSWDSWEAGLRPTRHA</sequence>
<dbReference type="InterPro" id="IPR020845">
    <property type="entry name" value="AMP-binding_CS"/>
</dbReference>
<gene>
    <name evidence="8" type="ORF">GCM10017579_31510</name>
</gene>
<dbReference type="GO" id="GO:0016874">
    <property type="term" value="F:ligase activity"/>
    <property type="evidence" value="ECO:0007669"/>
    <property type="project" value="UniProtKB-KW"/>
</dbReference>
<feature type="domain" description="AMP-dependent synthetase/ligase" evidence="6">
    <location>
        <begin position="19"/>
        <end position="369"/>
    </location>
</feature>
<dbReference type="InterPro" id="IPR000873">
    <property type="entry name" value="AMP-dep_synth/lig_dom"/>
</dbReference>